<evidence type="ECO:0000256" key="4">
    <source>
        <dbReference type="SAM" id="MobiDB-lite"/>
    </source>
</evidence>
<dbReference type="CDD" id="cd07185">
    <property type="entry name" value="OmpA_C-like"/>
    <property type="match status" value="1"/>
</dbReference>
<evidence type="ECO:0000256" key="3">
    <source>
        <dbReference type="PROSITE-ProRule" id="PRU00473"/>
    </source>
</evidence>
<feature type="region of interest" description="Disordered" evidence="4">
    <location>
        <begin position="344"/>
        <end position="368"/>
    </location>
</feature>
<dbReference type="Proteomes" id="UP001501442">
    <property type="component" value="Unassembled WGS sequence"/>
</dbReference>
<dbReference type="Pfam" id="PF00691">
    <property type="entry name" value="OmpA"/>
    <property type="match status" value="1"/>
</dbReference>
<dbReference type="SUPFAM" id="SSF103088">
    <property type="entry name" value="OmpA-like"/>
    <property type="match status" value="1"/>
</dbReference>
<feature type="domain" description="OmpA-like" evidence="5">
    <location>
        <begin position="227"/>
        <end position="345"/>
    </location>
</feature>
<dbReference type="PANTHER" id="PTHR30329">
    <property type="entry name" value="STATOR ELEMENT OF FLAGELLAR MOTOR COMPLEX"/>
    <property type="match status" value="1"/>
</dbReference>
<protein>
    <recommendedName>
        <fullName evidence="5">OmpA-like domain-containing protein</fullName>
    </recommendedName>
</protein>
<organism evidence="6 7">
    <name type="scientific">Actinoallomurus vinaceus</name>
    <dbReference type="NCBI Taxonomy" id="1080074"/>
    <lineage>
        <taxon>Bacteria</taxon>
        <taxon>Bacillati</taxon>
        <taxon>Actinomycetota</taxon>
        <taxon>Actinomycetes</taxon>
        <taxon>Streptosporangiales</taxon>
        <taxon>Thermomonosporaceae</taxon>
        <taxon>Actinoallomurus</taxon>
    </lineage>
</organism>
<keyword evidence="2 3" id="KW-0472">Membrane</keyword>
<dbReference type="InterPro" id="IPR036737">
    <property type="entry name" value="OmpA-like_sf"/>
</dbReference>
<dbReference type="Gene3D" id="3.30.1330.60">
    <property type="entry name" value="OmpA-like domain"/>
    <property type="match status" value="1"/>
</dbReference>
<evidence type="ECO:0000259" key="5">
    <source>
        <dbReference type="PROSITE" id="PS51123"/>
    </source>
</evidence>
<dbReference type="PRINTS" id="PR01021">
    <property type="entry name" value="OMPADOMAIN"/>
</dbReference>
<name>A0ABP8UN01_9ACTN</name>
<sequence>MGGFNRNVGTAAVAVAMAVVAAGCNDEVGGGAPPGAKTARAAGLAVAPADGAALRTHYMSWPGKSLKVDLMALDRVMPARVVARFRVTAGPGSGVRPTAWAAPTHSGDHAPSGALLLDLDHATEHPVLRTQAGGCLCTELTDVQAGRSVDVDAAFDVPPGGGTTMTVVFPNTPPFLRVPVTAHAPYLLHQRQGGTALNPVSTPTAAPETYPLINTVRRGDETDATGGGKTSVRLSADVLFATNKATLAPKARTLLKQVASKVETSPGKTVAVDGYADNTGTTAVNVPLSQKRAENVRAALRKLVKRQSIQYSAAGHGSADPIADNGKAEGRALNRRVSVTFAAQAEARQDNRPVPTASADPAGQSDPRPVALVHAAKSPIPLLPWPKSMTFAVTGLIREPNGFAVLTWTLHNVNKHPIPTAFATNLADIFRNPGPGRITLNAGPYEYKNVTDSRQQAIFPGYSLRQGSFTVRGQGSLIGWNLFRLPLGWRSATVSVPGFPTLNNVPVQQAP</sequence>
<gene>
    <name evidence="6" type="ORF">GCM10023196_076410</name>
</gene>
<evidence type="ECO:0000313" key="7">
    <source>
        <dbReference type="Proteomes" id="UP001501442"/>
    </source>
</evidence>
<comment type="subcellular location">
    <subcellularLocation>
        <location evidence="1">Cell outer membrane</location>
    </subcellularLocation>
</comment>
<evidence type="ECO:0000256" key="2">
    <source>
        <dbReference type="ARBA" id="ARBA00023136"/>
    </source>
</evidence>
<dbReference type="InterPro" id="IPR006664">
    <property type="entry name" value="OMP_bac"/>
</dbReference>
<accession>A0ABP8UN01</accession>
<keyword evidence="7" id="KW-1185">Reference proteome</keyword>
<evidence type="ECO:0000313" key="6">
    <source>
        <dbReference type="EMBL" id="GAA4634535.1"/>
    </source>
</evidence>
<evidence type="ECO:0000256" key="1">
    <source>
        <dbReference type="ARBA" id="ARBA00004442"/>
    </source>
</evidence>
<dbReference type="InterPro" id="IPR050330">
    <property type="entry name" value="Bact_OuterMem_StrucFunc"/>
</dbReference>
<dbReference type="InterPro" id="IPR006665">
    <property type="entry name" value="OmpA-like"/>
</dbReference>
<dbReference type="PROSITE" id="PS51123">
    <property type="entry name" value="OMPA_2"/>
    <property type="match status" value="1"/>
</dbReference>
<dbReference type="EMBL" id="BAABHK010000014">
    <property type="protein sequence ID" value="GAA4634535.1"/>
    <property type="molecule type" value="Genomic_DNA"/>
</dbReference>
<dbReference type="PANTHER" id="PTHR30329:SF20">
    <property type="entry name" value="EXPORTED PROTEIN"/>
    <property type="match status" value="1"/>
</dbReference>
<proteinExistence type="predicted"/>
<comment type="caution">
    <text evidence="6">The sequence shown here is derived from an EMBL/GenBank/DDBJ whole genome shotgun (WGS) entry which is preliminary data.</text>
</comment>
<reference evidence="7" key="1">
    <citation type="journal article" date="2019" name="Int. J. Syst. Evol. Microbiol.">
        <title>The Global Catalogue of Microorganisms (GCM) 10K type strain sequencing project: providing services to taxonomists for standard genome sequencing and annotation.</title>
        <authorList>
            <consortium name="The Broad Institute Genomics Platform"/>
            <consortium name="The Broad Institute Genome Sequencing Center for Infectious Disease"/>
            <person name="Wu L."/>
            <person name="Ma J."/>
        </authorList>
    </citation>
    <scope>NUCLEOTIDE SEQUENCE [LARGE SCALE GENOMIC DNA]</scope>
    <source>
        <strain evidence="7">JCM 17939</strain>
    </source>
</reference>
<dbReference type="PROSITE" id="PS51257">
    <property type="entry name" value="PROKAR_LIPOPROTEIN"/>
    <property type="match status" value="1"/>
</dbReference>